<dbReference type="SUPFAM" id="SSF48576">
    <property type="entry name" value="Terpenoid synthases"/>
    <property type="match status" value="1"/>
</dbReference>
<evidence type="ECO:0000313" key="1">
    <source>
        <dbReference type="EMBL" id="GGM06176.1"/>
    </source>
</evidence>
<sequence>MSTMDGALGGELAAAAEQGRISGLAAGGQRDLRATAAAYPELFPANPFDPAVFGTIALATAFGAPWCTREQLRIANLTALWVFAADWRIDYLARATDDVDGVVERCLSTADGAEPDAGDHLSRLLAAIRDELAAAPSFAAHRPAWREELRRMLAAMRREWAWKSARTLPDLEVYLDNADNFGSSWVNVSHWLVAGEPGALDHLPALTAAGREVQRVLRLVNDLATYERDVGWGDLNALLLGADRDEVGRLIGKLARQALGTAETLAGRCPQEAAYLARQIGFSTGFYRVTDFWGEL</sequence>
<dbReference type="EMBL" id="BMPI01000002">
    <property type="protein sequence ID" value="GGM06176.1"/>
    <property type="molecule type" value="Genomic_DNA"/>
</dbReference>
<dbReference type="Proteomes" id="UP000642070">
    <property type="component" value="Unassembled WGS sequence"/>
</dbReference>
<reference evidence="1" key="2">
    <citation type="submission" date="2020-09" db="EMBL/GenBank/DDBJ databases">
        <authorList>
            <person name="Sun Q."/>
            <person name="Ohkuma M."/>
        </authorList>
    </citation>
    <scope>NUCLEOTIDE SEQUENCE</scope>
    <source>
        <strain evidence="1">JCM 19831</strain>
    </source>
</reference>
<proteinExistence type="predicted"/>
<protein>
    <recommendedName>
        <fullName evidence="3">Terpene synthase</fullName>
    </recommendedName>
</protein>
<dbReference type="Pfam" id="PF19086">
    <property type="entry name" value="Terpene_syn_C_2"/>
    <property type="match status" value="1"/>
</dbReference>
<evidence type="ECO:0000313" key="2">
    <source>
        <dbReference type="Proteomes" id="UP000642070"/>
    </source>
</evidence>
<accession>A0A917T0L9</accession>
<keyword evidence="2" id="KW-1185">Reference proteome</keyword>
<reference evidence="1" key="1">
    <citation type="journal article" date="2014" name="Int. J. Syst. Evol. Microbiol.">
        <title>Complete genome sequence of Corynebacterium casei LMG S-19264T (=DSM 44701T), isolated from a smear-ripened cheese.</title>
        <authorList>
            <consortium name="US DOE Joint Genome Institute (JGI-PGF)"/>
            <person name="Walter F."/>
            <person name="Albersmeier A."/>
            <person name="Kalinowski J."/>
            <person name="Ruckert C."/>
        </authorList>
    </citation>
    <scope>NUCLEOTIDE SEQUENCE</scope>
    <source>
        <strain evidence="1">JCM 19831</strain>
    </source>
</reference>
<evidence type="ECO:0008006" key="3">
    <source>
        <dbReference type="Google" id="ProtNLM"/>
    </source>
</evidence>
<comment type="caution">
    <text evidence="1">The sequence shown here is derived from an EMBL/GenBank/DDBJ whole genome shotgun (WGS) entry which is preliminary data.</text>
</comment>
<organism evidence="1 2">
    <name type="scientific">Dactylosporangium sucinum</name>
    <dbReference type="NCBI Taxonomy" id="1424081"/>
    <lineage>
        <taxon>Bacteria</taxon>
        <taxon>Bacillati</taxon>
        <taxon>Actinomycetota</taxon>
        <taxon>Actinomycetes</taxon>
        <taxon>Micromonosporales</taxon>
        <taxon>Micromonosporaceae</taxon>
        <taxon>Dactylosporangium</taxon>
    </lineage>
</organism>
<dbReference type="Gene3D" id="1.10.600.10">
    <property type="entry name" value="Farnesyl Diphosphate Synthase"/>
    <property type="match status" value="1"/>
</dbReference>
<dbReference type="InterPro" id="IPR008949">
    <property type="entry name" value="Isoprenoid_synthase_dom_sf"/>
</dbReference>
<name>A0A917T0L9_9ACTN</name>
<gene>
    <name evidence="1" type="ORF">GCM10007977_004210</name>
</gene>
<dbReference type="AlphaFoldDB" id="A0A917T0L9"/>